<evidence type="ECO:0000256" key="2">
    <source>
        <dbReference type="SAM" id="Phobius"/>
    </source>
</evidence>
<feature type="transmembrane region" description="Helical" evidence="2">
    <location>
        <begin position="6"/>
        <end position="27"/>
    </location>
</feature>
<keyword evidence="3" id="KW-0012">Acyltransferase</keyword>
<evidence type="ECO:0000256" key="1">
    <source>
        <dbReference type="SAM" id="MobiDB-lite"/>
    </source>
</evidence>
<evidence type="ECO:0000313" key="4">
    <source>
        <dbReference type="Proteomes" id="UP000011185"/>
    </source>
</evidence>
<gene>
    <name evidence="3" type="ORF">THOM_0977</name>
</gene>
<dbReference type="OrthoDB" id="190846at2759"/>
<protein>
    <submittedName>
        <fullName evidence="3">Lecithin:cholesterol acyltransferase (LCAT)/Acyl-ceramide synthase</fullName>
        <ecNumber evidence="3">2.3.1.158</ecNumber>
    </submittedName>
</protein>
<dbReference type="GO" id="GO:0097038">
    <property type="term" value="C:perinuclear endoplasmic reticulum"/>
    <property type="evidence" value="ECO:0007669"/>
    <property type="project" value="EnsemblFungi"/>
</dbReference>
<dbReference type="InterPro" id="IPR003386">
    <property type="entry name" value="LACT/PDAT_acylTrfase"/>
</dbReference>
<dbReference type="STRING" id="72359.L7JZ77"/>
<evidence type="ECO:0000313" key="3">
    <source>
        <dbReference type="EMBL" id="ELQ76067.1"/>
    </source>
</evidence>
<keyword evidence="3" id="KW-0808">Transferase</keyword>
<dbReference type="GO" id="GO:0019432">
    <property type="term" value="P:triglyceride biosynthetic process"/>
    <property type="evidence" value="ECO:0007669"/>
    <property type="project" value="EnsemblFungi"/>
</dbReference>
<keyword evidence="2" id="KW-0472">Membrane</keyword>
<dbReference type="GO" id="GO:0046027">
    <property type="term" value="F:phospholipid:diacylglycerol acyltransferase activity"/>
    <property type="evidence" value="ECO:0007669"/>
    <property type="project" value="UniProtKB-EC"/>
</dbReference>
<proteinExistence type="predicted"/>
<organism evidence="3 4">
    <name type="scientific">Trachipleistophora hominis</name>
    <name type="common">Microsporidian parasite</name>
    <dbReference type="NCBI Taxonomy" id="72359"/>
    <lineage>
        <taxon>Eukaryota</taxon>
        <taxon>Fungi</taxon>
        <taxon>Fungi incertae sedis</taxon>
        <taxon>Microsporidia</taxon>
        <taxon>Pleistophoridae</taxon>
        <taxon>Trachipleistophora</taxon>
    </lineage>
</organism>
<keyword evidence="2" id="KW-0812">Transmembrane</keyword>
<dbReference type="EMBL" id="JH993885">
    <property type="protein sequence ID" value="ELQ76067.1"/>
    <property type="molecule type" value="Genomic_DNA"/>
</dbReference>
<accession>L7JZ77</accession>
<feature type="region of interest" description="Disordered" evidence="1">
    <location>
        <begin position="326"/>
        <end position="346"/>
    </location>
</feature>
<dbReference type="GO" id="GO:0008374">
    <property type="term" value="F:O-acyltransferase activity"/>
    <property type="evidence" value="ECO:0007669"/>
    <property type="project" value="InterPro"/>
</dbReference>
<dbReference type="VEuPathDB" id="MicrosporidiaDB:THOM_0977"/>
<dbReference type="FunCoup" id="L7JZ77">
    <property type="interactions" value="37"/>
</dbReference>
<dbReference type="GO" id="GO:0032541">
    <property type="term" value="C:cortical endoplasmic reticulum"/>
    <property type="evidence" value="ECO:0007669"/>
    <property type="project" value="EnsemblFungi"/>
</dbReference>
<dbReference type="HOGENOM" id="CLU_016065_2_0_1"/>
<dbReference type="Gene3D" id="3.40.50.1820">
    <property type="entry name" value="alpha/beta hydrolase"/>
    <property type="match status" value="1"/>
</dbReference>
<dbReference type="SUPFAM" id="SSF53474">
    <property type="entry name" value="alpha/beta-Hydrolases"/>
    <property type="match status" value="1"/>
</dbReference>
<sequence length="549" mass="62734">VQPMKLTISHHIIIALVSMSIIMFVFYQTRTLKMQDALKIISSKLDTLENLIGLIKINENEAEPIPSNVIKELGGTKKHPVIIIPGFASSHLEIWNSHDQDLCFKKVWGSLDGLRHMLMDKASFLSHLKLKSNGKDPENIKVRACKGLESCSHMLPGYWVWSKIIRSLSLLNYDSNSLVVFPYDWRISFEQLEQRDAFFTRLKNEVEMLRRIHNEKVVILSHSMGAVIAHHMMHWVEEKEKGWCDQHLQGLVNIAAPQLGVPRSFTAIISGDWGVQNTSRFNFLKIFFSQSERAILLRNWESVMNLLPKGTNKIWKHFIGRTLKKDDQKDQAQEQPKQESKDRKDDVPLVKFTDSKAGIYVEQVIHFVKVLLGRDITRIKYFDPTQTRLPDAPNLTIYSLYGIDSETEGGYCYKTAGKTLNNRGIPYFIDRDAYDEDMRCKNGVFVVNGDGTVPLISLGYMGRKGWKNKSINPSNVQTIVREYRHRPVNILKDLRGGPSSAGHVDILGNTNLIIDVLRIVSGTGKVKDRVHSELDEIIKDIEEDEKVKC</sequence>
<dbReference type="OMA" id="GGGSNWC"/>
<dbReference type="InParanoid" id="L7JZ77"/>
<dbReference type="InterPro" id="IPR029058">
    <property type="entry name" value="AB_hydrolase_fold"/>
</dbReference>
<keyword evidence="4" id="KW-1185">Reference proteome</keyword>
<dbReference type="PANTHER" id="PTHR11440">
    <property type="entry name" value="LECITHIN-CHOLESTEROL ACYLTRANSFERASE-RELATED"/>
    <property type="match status" value="1"/>
</dbReference>
<name>L7JZ77_TRAHO</name>
<dbReference type="GO" id="GO:0140042">
    <property type="term" value="P:lipid droplet formation"/>
    <property type="evidence" value="ECO:0007669"/>
    <property type="project" value="EnsemblFungi"/>
</dbReference>
<dbReference type="EC" id="2.3.1.158" evidence="3"/>
<reference evidence="3 4" key="1">
    <citation type="journal article" date="2012" name="PLoS Pathog.">
        <title>The genome of the obligate intracellular parasite Trachipleistophora hominis: new insights into microsporidian genome dynamics and reductive evolution.</title>
        <authorList>
            <person name="Heinz E."/>
            <person name="Williams T.A."/>
            <person name="Nakjang S."/>
            <person name="Noel C.J."/>
            <person name="Swan D.C."/>
            <person name="Goldberg A.V."/>
            <person name="Harris S.R."/>
            <person name="Weinmaier T."/>
            <person name="Markert S."/>
            <person name="Becher D."/>
            <person name="Bernhardt J."/>
            <person name="Dagan T."/>
            <person name="Hacker C."/>
            <person name="Lucocq J.M."/>
            <person name="Schweder T."/>
            <person name="Rattei T."/>
            <person name="Hall N."/>
            <person name="Hirt R.P."/>
            <person name="Embley T.M."/>
        </authorList>
    </citation>
    <scope>NUCLEOTIDE SEQUENCE [LARGE SCALE GENOMIC DNA]</scope>
</reference>
<keyword evidence="2" id="KW-1133">Transmembrane helix</keyword>
<dbReference type="AlphaFoldDB" id="L7JZ77"/>
<dbReference type="Proteomes" id="UP000011185">
    <property type="component" value="Unassembled WGS sequence"/>
</dbReference>
<dbReference type="Pfam" id="PF02450">
    <property type="entry name" value="LCAT"/>
    <property type="match status" value="1"/>
</dbReference>
<feature type="non-terminal residue" evidence="3">
    <location>
        <position position="1"/>
    </location>
</feature>